<dbReference type="InterPro" id="IPR011006">
    <property type="entry name" value="CheY-like_superfamily"/>
</dbReference>
<dbReference type="SMART" id="SM00448">
    <property type="entry name" value="REC"/>
    <property type="match status" value="1"/>
</dbReference>
<dbReference type="Proteomes" id="UP000032233">
    <property type="component" value="Unassembled WGS sequence"/>
</dbReference>
<sequence>MEDESLIAMGIEMHLAKEGFDSSLASTVKQASALLKEKHFDAVLCDLGLPDGDGWQIVCNLHEPDTENRNENIPFVMLSGGFREEMPDEAKGHSNIKAILDKPCSQQKILDTLKKYL</sequence>
<reference evidence="4 5" key="1">
    <citation type="submission" date="2013-11" db="EMBL/GenBank/DDBJ databases">
        <title>Metagenomic analysis of a methanogenic consortium involved in long chain n-alkane degradation.</title>
        <authorList>
            <person name="Davidova I.A."/>
            <person name="Callaghan A.V."/>
            <person name="Wawrik B."/>
            <person name="Pruitt S."/>
            <person name="Marks C."/>
            <person name="Duncan K.E."/>
            <person name="Suflita J.M."/>
        </authorList>
    </citation>
    <scope>NUCLEOTIDE SEQUENCE [LARGE SCALE GENOMIC DNA]</scope>
    <source>
        <strain evidence="4 5">SPR</strain>
    </source>
</reference>
<evidence type="ECO:0000256" key="1">
    <source>
        <dbReference type="ARBA" id="ARBA00022553"/>
    </source>
</evidence>
<dbReference type="InParanoid" id="A0A0D2JBI2"/>
<protein>
    <recommendedName>
        <fullName evidence="3">Response regulatory domain-containing protein</fullName>
    </recommendedName>
</protein>
<dbReference type="CDD" id="cd00156">
    <property type="entry name" value="REC"/>
    <property type="match status" value="1"/>
</dbReference>
<dbReference type="PROSITE" id="PS50110">
    <property type="entry name" value="RESPONSE_REGULATORY"/>
    <property type="match status" value="1"/>
</dbReference>
<dbReference type="SUPFAM" id="SSF52172">
    <property type="entry name" value="CheY-like"/>
    <property type="match status" value="1"/>
</dbReference>
<dbReference type="InterPro" id="IPR001789">
    <property type="entry name" value="Sig_transdc_resp-reg_receiver"/>
</dbReference>
<feature type="domain" description="Response regulatory" evidence="3">
    <location>
        <begin position="1"/>
        <end position="117"/>
    </location>
</feature>
<dbReference type="PANTHER" id="PTHR44591:SF3">
    <property type="entry name" value="RESPONSE REGULATORY DOMAIN-CONTAINING PROTEIN"/>
    <property type="match status" value="1"/>
</dbReference>
<organism evidence="4 5">
    <name type="scientific">Dethiosulfatarculus sandiegensis</name>
    <dbReference type="NCBI Taxonomy" id="1429043"/>
    <lineage>
        <taxon>Bacteria</taxon>
        <taxon>Pseudomonadati</taxon>
        <taxon>Thermodesulfobacteriota</taxon>
        <taxon>Desulfarculia</taxon>
        <taxon>Desulfarculales</taxon>
        <taxon>Desulfarculaceae</taxon>
        <taxon>Dethiosulfatarculus</taxon>
    </lineage>
</organism>
<name>A0A0D2JBI2_9BACT</name>
<keyword evidence="5" id="KW-1185">Reference proteome</keyword>
<dbReference type="PANTHER" id="PTHR44591">
    <property type="entry name" value="STRESS RESPONSE REGULATOR PROTEIN 1"/>
    <property type="match status" value="1"/>
</dbReference>
<evidence type="ECO:0000256" key="2">
    <source>
        <dbReference type="PROSITE-ProRule" id="PRU00169"/>
    </source>
</evidence>
<dbReference type="Gene3D" id="3.40.50.2300">
    <property type="match status" value="1"/>
</dbReference>
<accession>A0A0D2JBI2</accession>
<evidence type="ECO:0000313" key="5">
    <source>
        <dbReference type="Proteomes" id="UP000032233"/>
    </source>
</evidence>
<dbReference type="EMBL" id="AZAC01000003">
    <property type="protein sequence ID" value="KIX15474.1"/>
    <property type="molecule type" value="Genomic_DNA"/>
</dbReference>
<feature type="modified residue" description="4-aspartylphosphate" evidence="2">
    <location>
        <position position="46"/>
    </location>
</feature>
<dbReference type="GO" id="GO:0000160">
    <property type="term" value="P:phosphorelay signal transduction system"/>
    <property type="evidence" value="ECO:0007669"/>
    <property type="project" value="InterPro"/>
</dbReference>
<keyword evidence="1 2" id="KW-0597">Phosphoprotein</keyword>
<evidence type="ECO:0000313" key="4">
    <source>
        <dbReference type="EMBL" id="KIX15474.1"/>
    </source>
</evidence>
<proteinExistence type="predicted"/>
<dbReference type="Pfam" id="PF00072">
    <property type="entry name" value="Response_reg"/>
    <property type="match status" value="1"/>
</dbReference>
<dbReference type="AlphaFoldDB" id="A0A0D2JBI2"/>
<gene>
    <name evidence="4" type="ORF">X474_04280</name>
</gene>
<dbReference type="InterPro" id="IPR050595">
    <property type="entry name" value="Bact_response_regulator"/>
</dbReference>
<evidence type="ECO:0000259" key="3">
    <source>
        <dbReference type="PROSITE" id="PS50110"/>
    </source>
</evidence>
<comment type="caution">
    <text evidence="4">The sequence shown here is derived from an EMBL/GenBank/DDBJ whole genome shotgun (WGS) entry which is preliminary data.</text>
</comment>
<dbReference type="STRING" id="1429043.X474_04280"/>